<name>A0A1C4DDI2_9ENTR</name>
<dbReference type="Pfam" id="PF04463">
    <property type="entry name" value="2-thiour_desulf"/>
    <property type="match status" value="1"/>
</dbReference>
<dbReference type="InterPro" id="IPR007553">
    <property type="entry name" value="2-thiour_desulf"/>
</dbReference>
<proteinExistence type="predicted"/>
<dbReference type="AlphaFoldDB" id="A0A1C4DDI2"/>
<sequence>MAEPVQQTKILVSACLMGFKVRYNGSEKAALQETLQRWQQENRLIIHCPELAAGLAVPRQPAEIVSGNGADVMRGSARILENSGHDVTAHYQLAAWLALQAAQHARCSAALLTDGSPTCGSQFIYDGTFSGTQQPGMGVAAALLEQHGIRVFSAEQLPALVAWVNEREKSQ</sequence>
<organism evidence="1 2">
    <name type="scientific">Kosakonia oryzendophytica</name>
    <dbReference type="NCBI Taxonomy" id="1005665"/>
    <lineage>
        <taxon>Bacteria</taxon>
        <taxon>Pseudomonadati</taxon>
        <taxon>Pseudomonadota</taxon>
        <taxon>Gammaproteobacteria</taxon>
        <taxon>Enterobacterales</taxon>
        <taxon>Enterobacteriaceae</taxon>
        <taxon>Kosakonia</taxon>
    </lineage>
</organism>
<dbReference type="Proteomes" id="UP000198975">
    <property type="component" value="Unassembled WGS sequence"/>
</dbReference>
<keyword evidence="2" id="KW-1185">Reference proteome</keyword>
<evidence type="ECO:0000313" key="1">
    <source>
        <dbReference type="EMBL" id="SCC29270.1"/>
    </source>
</evidence>
<reference evidence="2" key="1">
    <citation type="submission" date="2016-08" db="EMBL/GenBank/DDBJ databases">
        <authorList>
            <person name="Varghese N."/>
            <person name="Submissions Spin"/>
        </authorList>
    </citation>
    <scope>NUCLEOTIDE SEQUENCE [LARGE SCALE GENOMIC DNA]</scope>
    <source>
        <strain evidence="2">REICA_082</strain>
    </source>
</reference>
<protein>
    <submittedName>
        <fullName evidence="1">Uncharacterized conserved protein YbbK, DUF523 family</fullName>
    </submittedName>
</protein>
<gene>
    <name evidence="1" type="ORF">GA0061071_111125</name>
</gene>
<dbReference type="PANTHER" id="PTHR30087:SF1">
    <property type="entry name" value="HYPOTHETICAL CYTOSOLIC PROTEIN"/>
    <property type="match status" value="1"/>
</dbReference>
<dbReference type="EMBL" id="FMAY01000011">
    <property type="protein sequence ID" value="SCC29270.1"/>
    <property type="molecule type" value="Genomic_DNA"/>
</dbReference>
<evidence type="ECO:0000313" key="2">
    <source>
        <dbReference type="Proteomes" id="UP000198975"/>
    </source>
</evidence>
<dbReference type="PANTHER" id="PTHR30087">
    <property type="entry name" value="INNER MEMBRANE PROTEIN"/>
    <property type="match status" value="1"/>
</dbReference>
<accession>A0A1C4DDI2</accession>